<evidence type="ECO:0000256" key="3">
    <source>
        <dbReference type="ARBA" id="ARBA00023295"/>
    </source>
</evidence>
<dbReference type="AlphaFoldDB" id="A0A5C7XGD4"/>
<evidence type="ECO:0000259" key="5">
    <source>
        <dbReference type="Pfam" id="PF00150"/>
    </source>
</evidence>
<sequence>MGTKIVGIAAFMAIAPMTAPAHADLEDMMEALFAPFTAGELDSQAVVDSSAWDTFLSADHWNAALTALAEPGSAFSLSFDPYAGLYSLAEKWIDSEIGGQVNGFINQLFGSTVIGNGADGTEDNPNGGAGGWIFGNGGAGWDSTTDGVAGGAGGAALGILGNGGAGGDGGAGAAGGDGGAAGWLFGNGGAGGDAGDGPTAAGLPALGGVGGTAGLLDGVHGDNGSFGSLPDGYTGTVAPPVEVSNGYFTNSDGQVVMLRGLNQVYKIPPYEPSADGFGEKDAAFLAANGFNVVRLGVIWAGVQPQPGVIDYNYLASIENTVDMLGRHNIMVILDMHQDLYGGYFGGDGAPDWATFTGGLPNIDAGFPGTYFVSPAQNYAWDAFWANTQASDGIGVQNHYGMMWQEVANYFKGNETVAGYEIINEPWAGSHWLGSLLGNPYFDAQQLTPFYNQITDSIRSVDPNKTVFFGPTTLEASLPVRTHLGEVEDPNTAYSFHHYCMVNAIISSLSFGCDWNADAVFGFAYDYAQEHNIPAFLSEFGATNNLPTIGASLEAANRYLFGWTEWAYTGKDITSTSPEDQALVYDTNLPPVGDNVNWDKLDLLAQPYPQAISGIPTGISFNNGEFTFSYTTDRADGSGIFGAGSETTIAVPANHFPNGYMVEVTGGTVTSAPNSPLLTIGSNGDASSISIRVIRI</sequence>
<feature type="signal peptide" evidence="4">
    <location>
        <begin position="1"/>
        <end position="23"/>
    </location>
</feature>
<comment type="caution">
    <text evidence="7">The sequence shown here is derived from an EMBL/GenBank/DDBJ whole genome shotgun (WGS) entry which is preliminary data.</text>
</comment>
<evidence type="ECO:0000313" key="8">
    <source>
        <dbReference type="Proteomes" id="UP000321797"/>
    </source>
</evidence>
<dbReference type="Pfam" id="PF21526">
    <property type="entry name" value="PGRS"/>
    <property type="match status" value="1"/>
</dbReference>
<dbReference type="GO" id="GO:1901136">
    <property type="term" value="P:carbohydrate derivative catabolic process"/>
    <property type="evidence" value="ECO:0007669"/>
    <property type="project" value="UniProtKB-ARBA"/>
</dbReference>
<gene>
    <name evidence="7" type="ORF">E6Q54_24490</name>
</gene>
<dbReference type="Gene3D" id="3.20.20.80">
    <property type="entry name" value="Glycosidases"/>
    <property type="match status" value="1"/>
</dbReference>
<dbReference type="InterPro" id="IPR048996">
    <property type="entry name" value="PGRS_rpt"/>
</dbReference>
<dbReference type="GO" id="GO:0016042">
    <property type="term" value="P:lipid catabolic process"/>
    <property type="evidence" value="ECO:0007669"/>
    <property type="project" value="UniProtKB-ARBA"/>
</dbReference>
<dbReference type="Proteomes" id="UP000321797">
    <property type="component" value="Unassembled WGS sequence"/>
</dbReference>
<evidence type="ECO:0000256" key="1">
    <source>
        <dbReference type="ARBA" id="ARBA00005641"/>
    </source>
</evidence>
<keyword evidence="3" id="KW-0326">Glycosidase</keyword>
<evidence type="ECO:0000256" key="2">
    <source>
        <dbReference type="ARBA" id="ARBA00022801"/>
    </source>
</evidence>
<accession>A0A5C7XGD4</accession>
<dbReference type="InterPro" id="IPR013780">
    <property type="entry name" value="Glyco_hydro_b"/>
</dbReference>
<evidence type="ECO:0000256" key="4">
    <source>
        <dbReference type="SAM" id="SignalP"/>
    </source>
</evidence>
<organism evidence="7 8">
    <name type="scientific">Mycolicibacter arupensis</name>
    <dbReference type="NCBI Taxonomy" id="342002"/>
    <lineage>
        <taxon>Bacteria</taxon>
        <taxon>Bacillati</taxon>
        <taxon>Actinomycetota</taxon>
        <taxon>Actinomycetes</taxon>
        <taxon>Mycobacteriales</taxon>
        <taxon>Mycobacteriaceae</taxon>
        <taxon>Mycolicibacter</taxon>
    </lineage>
</organism>
<dbReference type="InterPro" id="IPR041036">
    <property type="entry name" value="GH5_C"/>
</dbReference>
<name>A0A5C7XGD4_9MYCO</name>
<evidence type="ECO:0000259" key="6">
    <source>
        <dbReference type="Pfam" id="PF18564"/>
    </source>
</evidence>
<proteinExistence type="inferred from homology"/>
<dbReference type="Gene3D" id="2.60.40.1180">
    <property type="entry name" value="Golgi alpha-mannosidase II"/>
    <property type="match status" value="1"/>
</dbReference>
<dbReference type="SUPFAM" id="SSF51445">
    <property type="entry name" value="(Trans)glycosidases"/>
    <property type="match status" value="1"/>
</dbReference>
<dbReference type="GO" id="GO:0000272">
    <property type="term" value="P:polysaccharide catabolic process"/>
    <property type="evidence" value="ECO:0007669"/>
    <property type="project" value="InterPro"/>
</dbReference>
<feature type="domain" description="Glycoside hydrolase family 5 C-terminal" evidence="6">
    <location>
        <begin position="606"/>
        <end position="691"/>
    </location>
</feature>
<dbReference type="EMBL" id="SSGD01000189">
    <property type="protein sequence ID" value="TXI47960.1"/>
    <property type="molecule type" value="Genomic_DNA"/>
</dbReference>
<comment type="similarity">
    <text evidence="1">Belongs to the glycosyl hydrolase 5 (cellulase A) family.</text>
</comment>
<protein>
    <submittedName>
        <fullName evidence="7">Endoglycoceramidase</fullName>
    </submittedName>
</protein>
<keyword evidence="4" id="KW-0732">Signal</keyword>
<evidence type="ECO:0000313" key="7">
    <source>
        <dbReference type="EMBL" id="TXI47960.1"/>
    </source>
</evidence>
<dbReference type="PANTHER" id="PTHR31308:SF3">
    <property type="entry name" value="ENDOGLYCOCERAMIDASE"/>
    <property type="match status" value="1"/>
</dbReference>
<dbReference type="PANTHER" id="PTHR31308">
    <property type="match status" value="1"/>
</dbReference>
<dbReference type="InterPro" id="IPR017853">
    <property type="entry name" value="GH"/>
</dbReference>
<keyword evidence="2" id="KW-0378">Hydrolase</keyword>
<dbReference type="InterPro" id="IPR001547">
    <property type="entry name" value="Glyco_hydro_5"/>
</dbReference>
<feature type="chain" id="PRO_5023071867" evidence="4">
    <location>
        <begin position="24"/>
        <end position="695"/>
    </location>
</feature>
<dbReference type="InterPro" id="IPR052066">
    <property type="entry name" value="Glycosphingolipid_Hydrolases"/>
</dbReference>
<reference evidence="7 8" key="1">
    <citation type="submission" date="2018-09" db="EMBL/GenBank/DDBJ databases">
        <title>Metagenome Assembled Genomes from an Advanced Water Purification Facility.</title>
        <authorList>
            <person name="Stamps B.W."/>
            <person name="Spear J.R."/>
        </authorList>
    </citation>
    <scope>NUCLEOTIDE SEQUENCE [LARGE SCALE GENOMIC DNA]</scope>
    <source>
        <strain evidence="7">Bin_29_2</strain>
    </source>
</reference>
<dbReference type="Pfam" id="PF18564">
    <property type="entry name" value="Glyco_hydro_5_C"/>
    <property type="match status" value="1"/>
</dbReference>
<feature type="domain" description="Glycoside hydrolase family 5" evidence="5">
    <location>
        <begin position="279"/>
        <end position="570"/>
    </location>
</feature>
<dbReference type="GO" id="GO:0004553">
    <property type="term" value="F:hydrolase activity, hydrolyzing O-glycosyl compounds"/>
    <property type="evidence" value="ECO:0007669"/>
    <property type="project" value="InterPro"/>
</dbReference>
<dbReference type="Pfam" id="PF00150">
    <property type="entry name" value="Cellulase"/>
    <property type="match status" value="1"/>
</dbReference>